<comment type="caution">
    <text evidence="1">The sequence shown here is derived from an EMBL/GenBank/DDBJ whole genome shotgun (WGS) entry which is preliminary data.</text>
</comment>
<sequence length="388" mass="43560">MVTEGQSKAKNGNISGKKRKCYLSYNKPVKKGAYPLRPGVQGFFITCDGGREHQASQEAINVIDSFFEELVQGPDTSSQHTEVAKKSLNKKTKFVYSDSSEDDEEDGDDDNEKSEENLQKSPEVEDKPTSAVISELNHEILNDKNLVHQKEEENSLEDQRQEGKDNEEENMKNHGNDKTDTGEPPSKKQCVEIDPGKSPNLTTGKREEKSVDKLIEAELAELGDKSKRRFSKLDSGCNGLVFVQMRKRDGDPSPKDIVQYIMTSLASSRKNVSRFLLRVLPIELTCYASEEEITKAIKPLIAQYFHQETENQLKFAVLYEARANTGIERTKIINAVAKSVPPPHKVDLSNPDLNIVVQVVKTVCLIGVVEKYKELAKYNLRQLTSSKP</sequence>
<proteinExistence type="predicted"/>
<keyword evidence="2" id="KW-1185">Reference proteome</keyword>
<reference evidence="2" key="1">
    <citation type="journal article" date="2023" name="Nat. Plants">
        <title>Single-cell RNA sequencing provides a high-resolution roadmap for understanding the multicellular compartmentation of specialized metabolism.</title>
        <authorList>
            <person name="Sun S."/>
            <person name="Shen X."/>
            <person name="Li Y."/>
            <person name="Li Y."/>
            <person name="Wang S."/>
            <person name="Li R."/>
            <person name="Zhang H."/>
            <person name="Shen G."/>
            <person name="Guo B."/>
            <person name="Wei J."/>
            <person name="Xu J."/>
            <person name="St-Pierre B."/>
            <person name="Chen S."/>
            <person name="Sun C."/>
        </authorList>
    </citation>
    <scope>NUCLEOTIDE SEQUENCE [LARGE SCALE GENOMIC DNA]</scope>
</reference>
<accession>A0ACC0BM18</accession>
<name>A0ACC0BM18_CATRO</name>
<evidence type="ECO:0000313" key="1">
    <source>
        <dbReference type="EMBL" id="KAI5673726.1"/>
    </source>
</evidence>
<dbReference type="Proteomes" id="UP001060085">
    <property type="component" value="Linkage Group LG03"/>
</dbReference>
<gene>
    <name evidence="1" type="ORF">M9H77_14090</name>
</gene>
<evidence type="ECO:0000313" key="2">
    <source>
        <dbReference type="Proteomes" id="UP001060085"/>
    </source>
</evidence>
<protein>
    <submittedName>
        <fullName evidence="1">Uncharacterized protein</fullName>
    </submittedName>
</protein>
<dbReference type="EMBL" id="CM044703">
    <property type="protein sequence ID" value="KAI5673726.1"/>
    <property type="molecule type" value="Genomic_DNA"/>
</dbReference>
<organism evidence="1 2">
    <name type="scientific">Catharanthus roseus</name>
    <name type="common">Madagascar periwinkle</name>
    <name type="synonym">Vinca rosea</name>
    <dbReference type="NCBI Taxonomy" id="4058"/>
    <lineage>
        <taxon>Eukaryota</taxon>
        <taxon>Viridiplantae</taxon>
        <taxon>Streptophyta</taxon>
        <taxon>Embryophyta</taxon>
        <taxon>Tracheophyta</taxon>
        <taxon>Spermatophyta</taxon>
        <taxon>Magnoliopsida</taxon>
        <taxon>eudicotyledons</taxon>
        <taxon>Gunneridae</taxon>
        <taxon>Pentapetalae</taxon>
        <taxon>asterids</taxon>
        <taxon>lamiids</taxon>
        <taxon>Gentianales</taxon>
        <taxon>Apocynaceae</taxon>
        <taxon>Rauvolfioideae</taxon>
        <taxon>Vinceae</taxon>
        <taxon>Catharanthinae</taxon>
        <taxon>Catharanthus</taxon>
    </lineage>
</organism>